<name>A0A5B7FMW0_PORTR</name>
<organism evidence="1 2">
    <name type="scientific">Portunus trituberculatus</name>
    <name type="common">Swimming crab</name>
    <name type="synonym">Neptunus trituberculatus</name>
    <dbReference type="NCBI Taxonomy" id="210409"/>
    <lineage>
        <taxon>Eukaryota</taxon>
        <taxon>Metazoa</taxon>
        <taxon>Ecdysozoa</taxon>
        <taxon>Arthropoda</taxon>
        <taxon>Crustacea</taxon>
        <taxon>Multicrustacea</taxon>
        <taxon>Malacostraca</taxon>
        <taxon>Eumalacostraca</taxon>
        <taxon>Eucarida</taxon>
        <taxon>Decapoda</taxon>
        <taxon>Pleocyemata</taxon>
        <taxon>Brachyura</taxon>
        <taxon>Eubrachyura</taxon>
        <taxon>Portunoidea</taxon>
        <taxon>Portunidae</taxon>
        <taxon>Portuninae</taxon>
        <taxon>Portunus</taxon>
    </lineage>
</organism>
<accession>A0A5B7FMW0</accession>
<keyword evidence="2" id="KW-1185">Reference proteome</keyword>
<protein>
    <submittedName>
        <fullName evidence="1">Uncharacterized protein</fullName>
    </submittedName>
</protein>
<comment type="caution">
    <text evidence="1">The sequence shown here is derived from an EMBL/GenBank/DDBJ whole genome shotgun (WGS) entry which is preliminary data.</text>
</comment>
<dbReference type="AlphaFoldDB" id="A0A5B7FMW0"/>
<evidence type="ECO:0000313" key="2">
    <source>
        <dbReference type="Proteomes" id="UP000324222"/>
    </source>
</evidence>
<sequence length="65" mass="7532">MHIKGIGIKRRGQCYRLEFAEGEERQDREVLDPAAARKVSWNTALENEANEFQEDEIEALLDGRE</sequence>
<reference evidence="1 2" key="1">
    <citation type="submission" date="2019-05" db="EMBL/GenBank/DDBJ databases">
        <title>Another draft genome of Portunus trituberculatus and its Hox gene families provides insights of decapod evolution.</title>
        <authorList>
            <person name="Jeong J.-H."/>
            <person name="Song I."/>
            <person name="Kim S."/>
            <person name="Choi T."/>
            <person name="Kim D."/>
            <person name="Ryu S."/>
            <person name="Kim W."/>
        </authorList>
    </citation>
    <scope>NUCLEOTIDE SEQUENCE [LARGE SCALE GENOMIC DNA]</scope>
    <source>
        <tissue evidence="1">Muscle</tissue>
    </source>
</reference>
<evidence type="ECO:0000313" key="1">
    <source>
        <dbReference type="EMBL" id="MPC49070.1"/>
    </source>
</evidence>
<dbReference type="EMBL" id="VSRR010008649">
    <property type="protein sequence ID" value="MPC49070.1"/>
    <property type="molecule type" value="Genomic_DNA"/>
</dbReference>
<proteinExistence type="predicted"/>
<dbReference type="Proteomes" id="UP000324222">
    <property type="component" value="Unassembled WGS sequence"/>
</dbReference>
<gene>
    <name evidence="1" type="ORF">E2C01_042860</name>
</gene>